<comment type="caution">
    <text evidence="3">The sequence shown here is derived from an EMBL/GenBank/DDBJ whole genome shotgun (WGS) entry which is preliminary data.</text>
</comment>
<accession>A0A835Z1G8</accession>
<dbReference type="AlphaFoldDB" id="A0A835Z1G8"/>
<feature type="compositionally biased region" description="Gly residues" evidence="1">
    <location>
        <begin position="32"/>
        <end position="41"/>
    </location>
</feature>
<evidence type="ECO:0000313" key="3">
    <source>
        <dbReference type="EMBL" id="KAG5185310.1"/>
    </source>
</evidence>
<protein>
    <recommendedName>
        <fullName evidence="5">Secreted protein</fullName>
    </recommendedName>
</protein>
<feature type="chain" id="PRO_5032308813" description="Secreted protein" evidence="2">
    <location>
        <begin position="18"/>
        <end position="71"/>
    </location>
</feature>
<keyword evidence="2" id="KW-0732">Signal</keyword>
<sequence>MAPAAVAAVAAVAAAAAVRCGAPRGSTRCGIDGSGSSGGCSGRNLPAPPAACAQQQQQRRLRRAQHNSRPS</sequence>
<organism evidence="3 4">
    <name type="scientific">Tribonema minus</name>
    <dbReference type="NCBI Taxonomy" id="303371"/>
    <lineage>
        <taxon>Eukaryota</taxon>
        <taxon>Sar</taxon>
        <taxon>Stramenopiles</taxon>
        <taxon>Ochrophyta</taxon>
        <taxon>PX clade</taxon>
        <taxon>Xanthophyceae</taxon>
        <taxon>Tribonematales</taxon>
        <taxon>Tribonemataceae</taxon>
        <taxon>Tribonema</taxon>
    </lineage>
</organism>
<feature type="compositionally biased region" description="Basic residues" evidence="1">
    <location>
        <begin position="59"/>
        <end position="71"/>
    </location>
</feature>
<evidence type="ECO:0008006" key="5">
    <source>
        <dbReference type="Google" id="ProtNLM"/>
    </source>
</evidence>
<evidence type="ECO:0000256" key="2">
    <source>
        <dbReference type="SAM" id="SignalP"/>
    </source>
</evidence>
<keyword evidence="4" id="KW-1185">Reference proteome</keyword>
<gene>
    <name evidence="3" type="ORF">JKP88DRAFT_276724</name>
</gene>
<dbReference type="EMBL" id="JAFCMP010000135">
    <property type="protein sequence ID" value="KAG5185310.1"/>
    <property type="molecule type" value="Genomic_DNA"/>
</dbReference>
<reference evidence="3" key="1">
    <citation type="submission" date="2021-02" db="EMBL/GenBank/DDBJ databases">
        <title>First Annotated Genome of the Yellow-green Alga Tribonema minus.</title>
        <authorList>
            <person name="Mahan K.M."/>
        </authorList>
    </citation>
    <scope>NUCLEOTIDE SEQUENCE</scope>
    <source>
        <strain evidence="3">UTEX B ZZ1240</strain>
    </source>
</reference>
<evidence type="ECO:0000313" key="4">
    <source>
        <dbReference type="Proteomes" id="UP000664859"/>
    </source>
</evidence>
<feature type="signal peptide" evidence="2">
    <location>
        <begin position="1"/>
        <end position="17"/>
    </location>
</feature>
<feature type="region of interest" description="Disordered" evidence="1">
    <location>
        <begin position="31"/>
        <end position="71"/>
    </location>
</feature>
<name>A0A835Z1G8_9STRA</name>
<evidence type="ECO:0000256" key="1">
    <source>
        <dbReference type="SAM" id="MobiDB-lite"/>
    </source>
</evidence>
<dbReference type="Proteomes" id="UP000664859">
    <property type="component" value="Unassembled WGS sequence"/>
</dbReference>
<proteinExistence type="predicted"/>